<evidence type="ECO:0000313" key="3">
    <source>
        <dbReference type="Proteomes" id="UP000072353"/>
    </source>
</evidence>
<proteinExistence type="predicted"/>
<dbReference type="RefSeq" id="WP_044670643.1">
    <property type="nucleotide sequence ID" value="NZ_CECY01000138.1"/>
</dbReference>
<dbReference type="Proteomes" id="UP000072530">
    <property type="component" value="Unassembled WGS sequence"/>
</dbReference>
<dbReference type="Proteomes" id="UP000072353">
    <property type="component" value="Unassembled WGS sequence"/>
</dbReference>
<protein>
    <submittedName>
        <fullName evidence="1">Uncharacterized protein</fullName>
    </submittedName>
</protein>
<dbReference type="EMBL" id="FILL01000017">
    <property type="protein sequence ID" value="CYX74595.1"/>
    <property type="molecule type" value="Genomic_DNA"/>
</dbReference>
<gene>
    <name evidence="1" type="ORF">ERS132393_01992</name>
    <name evidence="2" type="ORF">ERS132521_01750</name>
</gene>
<evidence type="ECO:0000313" key="1">
    <source>
        <dbReference type="EMBL" id="CYV04327.1"/>
    </source>
</evidence>
<dbReference type="AlphaFoldDB" id="A0A116LPS6"/>
<reference evidence="3 4" key="1">
    <citation type="submission" date="2016-02" db="EMBL/GenBank/DDBJ databases">
        <authorList>
            <consortium name="Pathogen Informatics"/>
        </authorList>
    </citation>
    <scope>NUCLEOTIDE SEQUENCE [LARGE SCALE GENOMIC DNA]</scope>
    <source>
        <strain evidence="1 4">LSS31</strain>
        <strain evidence="2 3">SS975</strain>
    </source>
</reference>
<evidence type="ECO:0000313" key="4">
    <source>
        <dbReference type="Proteomes" id="UP000072530"/>
    </source>
</evidence>
<sequence>MKIENIEQIFERYQEKKIRLETISGQKTYVFRNNRNILDGKLIKQVIDFFANIRKRHLSLKYIRLSIFLDLGKVRIADKLSYSVLECLVYQQIVEGYSVQVYYIPETSIETKGIEFSCLNYLNPASKYFVQDKKQRESRFFKNFDIYQAQFNKYRKWISPKNTSYLSDFSSDLIYLFRNQSKFINAYNHKQYEYDDRMVKKLSNTISELVGNAIEHGQSNCLIDIDISHNFIHKDYEDKQFGAINIVILNFSKINFGDKVKNKILSDDFSNNERYQLVSDAYAIHSGMFDENYSEEVFWYIASIQDKISGRQDNFNNGGKGCTDLLKSIQEFAYLDYCYMMSGNDILKLNKNFLELDDDGFIGFNNSSFKLHMPNHTTYAKSPVYLPGVAYNLNFILEEKEK</sequence>
<evidence type="ECO:0000313" key="2">
    <source>
        <dbReference type="EMBL" id="CYX74595.1"/>
    </source>
</evidence>
<name>A0A116LPS6_STRSU</name>
<dbReference type="EMBL" id="FIGG01000011">
    <property type="protein sequence ID" value="CYV04327.1"/>
    <property type="molecule type" value="Genomic_DNA"/>
</dbReference>
<organism evidence="1 4">
    <name type="scientific">Streptococcus suis</name>
    <dbReference type="NCBI Taxonomy" id="1307"/>
    <lineage>
        <taxon>Bacteria</taxon>
        <taxon>Bacillati</taxon>
        <taxon>Bacillota</taxon>
        <taxon>Bacilli</taxon>
        <taxon>Lactobacillales</taxon>
        <taxon>Streptococcaceae</taxon>
        <taxon>Streptococcus</taxon>
    </lineage>
</organism>
<accession>A0A116LPS6</accession>